<name>A0A0A9FPM7_ARUDO</name>
<feature type="region of interest" description="Disordered" evidence="1">
    <location>
        <begin position="88"/>
        <end position="118"/>
    </location>
</feature>
<feature type="compositionally biased region" description="Pro residues" evidence="1">
    <location>
        <begin position="109"/>
        <end position="118"/>
    </location>
</feature>
<feature type="region of interest" description="Disordered" evidence="1">
    <location>
        <begin position="21"/>
        <end position="66"/>
    </location>
</feature>
<protein>
    <submittedName>
        <fullName evidence="2">Uncharacterized protein</fullName>
    </submittedName>
</protein>
<proteinExistence type="predicted"/>
<evidence type="ECO:0000256" key="1">
    <source>
        <dbReference type="SAM" id="MobiDB-lite"/>
    </source>
</evidence>
<dbReference type="EMBL" id="GBRH01185635">
    <property type="protein sequence ID" value="JAE12261.1"/>
    <property type="molecule type" value="Transcribed_RNA"/>
</dbReference>
<dbReference type="AlphaFoldDB" id="A0A0A9FPM7"/>
<evidence type="ECO:0000313" key="2">
    <source>
        <dbReference type="EMBL" id="JAE12261.1"/>
    </source>
</evidence>
<sequence>MPFAGGGIGVPKWKLPSREVAVSGPRRRSAMAVPGDDITPASSTLAARSPPWRRSSSRSSASVGWSFGGIRSATGSRWSRMAAAAKWKGKKIMAPSSTPSPPSSAGSSPPTPILIPVA</sequence>
<reference evidence="2" key="2">
    <citation type="journal article" date="2015" name="Data Brief">
        <title>Shoot transcriptome of the giant reed, Arundo donax.</title>
        <authorList>
            <person name="Barrero R.A."/>
            <person name="Guerrero F.D."/>
            <person name="Moolhuijzen P."/>
            <person name="Goolsby J.A."/>
            <person name="Tidwell J."/>
            <person name="Bellgard S.E."/>
            <person name="Bellgard M.I."/>
        </authorList>
    </citation>
    <scope>NUCLEOTIDE SEQUENCE</scope>
    <source>
        <tissue evidence="2">Shoot tissue taken approximately 20 cm above the soil surface</tissue>
    </source>
</reference>
<organism evidence="2">
    <name type="scientific">Arundo donax</name>
    <name type="common">Giant reed</name>
    <name type="synonym">Donax arundinaceus</name>
    <dbReference type="NCBI Taxonomy" id="35708"/>
    <lineage>
        <taxon>Eukaryota</taxon>
        <taxon>Viridiplantae</taxon>
        <taxon>Streptophyta</taxon>
        <taxon>Embryophyta</taxon>
        <taxon>Tracheophyta</taxon>
        <taxon>Spermatophyta</taxon>
        <taxon>Magnoliopsida</taxon>
        <taxon>Liliopsida</taxon>
        <taxon>Poales</taxon>
        <taxon>Poaceae</taxon>
        <taxon>PACMAD clade</taxon>
        <taxon>Arundinoideae</taxon>
        <taxon>Arundineae</taxon>
        <taxon>Arundo</taxon>
    </lineage>
</organism>
<reference evidence="2" key="1">
    <citation type="submission" date="2014-09" db="EMBL/GenBank/DDBJ databases">
        <authorList>
            <person name="Magalhaes I.L.F."/>
            <person name="Oliveira U."/>
            <person name="Santos F.R."/>
            <person name="Vidigal T.H.D.A."/>
            <person name="Brescovit A.D."/>
            <person name="Santos A.J."/>
        </authorList>
    </citation>
    <scope>NUCLEOTIDE SEQUENCE</scope>
    <source>
        <tissue evidence="2">Shoot tissue taken approximately 20 cm above the soil surface</tissue>
    </source>
</reference>
<accession>A0A0A9FPM7</accession>
<feature type="compositionally biased region" description="Low complexity" evidence="1">
    <location>
        <begin position="46"/>
        <end position="62"/>
    </location>
</feature>